<evidence type="ECO:0000313" key="2">
    <source>
        <dbReference type="EMBL" id="KAF7382288.1"/>
    </source>
</evidence>
<accession>A0A834J5G6</accession>
<keyword evidence="1" id="KW-0472">Membrane</keyword>
<proteinExistence type="predicted"/>
<reference evidence="2" key="1">
    <citation type="journal article" date="2020" name="G3 (Bethesda)">
        <title>High-Quality Assemblies for Three Invasive Social Wasps from the &lt;i&gt;Vespula&lt;/i&gt; Genus.</title>
        <authorList>
            <person name="Harrop T.W.R."/>
            <person name="Guhlin J."/>
            <person name="McLaughlin G.M."/>
            <person name="Permina E."/>
            <person name="Stockwell P."/>
            <person name="Gilligan J."/>
            <person name="Le Lec M.F."/>
            <person name="Gruber M.A.M."/>
            <person name="Quinn O."/>
            <person name="Lovegrove M."/>
            <person name="Duncan E.J."/>
            <person name="Remnant E.J."/>
            <person name="Van Eeckhoven J."/>
            <person name="Graham B."/>
            <person name="Knapp R.A."/>
            <person name="Langford K.W."/>
            <person name="Kronenberg Z."/>
            <person name="Press M.O."/>
            <person name="Eacker S.M."/>
            <person name="Wilson-Rankin E.E."/>
            <person name="Purcell J."/>
            <person name="Lester P.J."/>
            <person name="Dearden P.K."/>
        </authorList>
    </citation>
    <scope>NUCLEOTIDE SEQUENCE</scope>
    <source>
        <strain evidence="2">Linc-1</strain>
    </source>
</reference>
<feature type="transmembrane region" description="Helical" evidence="1">
    <location>
        <begin position="45"/>
        <end position="67"/>
    </location>
</feature>
<sequence>MEHCLMLRKVENGSIAFHFIVPTDEYRPRSIIINNIYILYNKCNIFIYIYIYTHIYIELICALQLRVKENISSKIRSNKLKVIDLLS</sequence>
<keyword evidence="3" id="KW-1185">Reference proteome</keyword>
<evidence type="ECO:0000313" key="3">
    <source>
        <dbReference type="Proteomes" id="UP000617340"/>
    </source>
</evidence>
<name>A0A834J5G6_VESGE</name>
<comment type="caution">
    <text evidence="2">The sequence shown here is derived from an EMBL/GenBank/DDBJ whole genome shotgun (WGS) entry which is preliminary data.</text>
</comment>
<keyword evidence="1" id="KW-1133">Transmembrane helix</keyword>
<dbReference type="EMBL" id="JACSDZ010000020">
    <property type="protein sequence ID" value="KAF7382288.1"/>
    <property type="molecule type" value="Genomic_DNA"/>
</dbReference>
<dbReference type="Proteomes" id="UP000617340">
    <property type="component" value="Unassembled WGS sequence"/>
</dbReference>
<organism evidence="2 3">
    <name type="scientific">Vespula germanica</name>
    <name type="common">German yellow jacket</name>
    <name type="synonym">Paravespula germanica</name>
    <dbReference type="NCBI Taxonomy" id="30212"/>
    <lineage>
        <taxon>Eukaryota</taxon>
        <taxon>Metazoa</taxon>
        <taxon>Ecdysozoa</taxon>
        <taxon>Arthropoda</taxon>
        <taxon>Hexapoda</taxon>
        <taxon>Insecta</taxon>
        <taxon>Pterygota</taxon>
        <taxon>Neoptera</taxon>
        <taxon>Endopterygota</taxon>
        <taxon>Hymenoptera</taxon>
        <taxon>Apocrita</taxon>
        <taxon>Aculeata</taxon>
        <taxon>Vespoidea</taxon>
        <taxon>Vespidae</taxon>
        <taxon>Vespinae</taxon>
        <taxon>Vespula</taxon>
    </lineage>
</organism>
<keyword evidence="1" id="KW-0812">Transmembrane</keyword>
<gene>
    <name evidence="2" type="ORF">HZH68_015207</name>
</gene>
<evidence type="ECO:0000256" key="1">
    <source>
        <dbReference type="SAM" id="Phobius"/>
    </source>
</evidence>
<dbReference type="AlphaFoldDB" id="A0A834J5G6"/>
<protein>
    <submittedName>
        <fullName evidence="2">Uncharacterized protein</fullName>
    </submittedName>
</protein>